<dbReference type="Pfam" id="PF02115">
    <property type="entry name" value="Rho_GDI"/>
    <property type="match status" value="1"/>
</dbReference>
<evidence type="ECO:0000256" key="1">
    <source>
        <dbReference type="ARBA" id="ARBA00004496"/>
    </source>
</evidence>
<dbReference type="Gene3D" id="2.70.50.30">
    <property type="entry name" value="Coagulation Factor XIII, subunit A, domain 1"/>
    <property type="match status" value="1"/>
</dbReference>
<dbReference type="EMBL" id="JBIAPI010000013">
    <property type="protein sequence ID" value="MFF3228329.1"/>
    <property type="molecule type" value="Genomic_DNA"/>
</dbReference>
<dbReference type="PANTHER" id="PTHR10980">
    <property type="entry name" value="RHO GDP-DISSOCIATION INHIBITOR"/>
    <property type="match status" value="1"/>
</dbReference>
<evidence type="ECO:0000256" key="2">
    <source>
        <dbReference type="ARBA" id="ARBA00022490"/>
    </source>
</evidence>
<name>A0ABW6R499_9NOCA</name>
<sequence>MSADGSKVVLLSLELASDSLPPGKTIVVGPTDTVETITVKEGVEYSVIVTLRVAEDVSGLRYIQAVKRAGTTVDKKEAALGSFDAAPGTQPYVRKLDPDESPSGLQARSGFYEVRSRILDDGNGVYADFTWRYKLAKNW</sequence>
<dbReference type="Proteomes" id="UP001601948">
    <property type="component" value="Unassembled WGS sequence"/>
</dbReference>
<keyword evidence="4" id="KW-1185">Reference proteome</keyword>
<dbReference type="PANTHER" id="PTHR10980:SF3">
    <property type="entry name" value="LD16419P"/>
    <property type="match status" value="1"/>
</dbReference>
<dbReference type="InterPro" id="IPR014756">
    <property type="entry name" value="Ig_E-set"/>
</dbReference>
<accession>A0ABW6R499</accession>
<proteinExistence type="predicted"/>
<comment type="caution">
    <text evidence="3">The sequence shown here is derived from an EMBL/GenBank/DDBJ whole genome shotgun (WGS) entry which is preliminary data.</text>
</comment>
<evidence type="ECO:0000313" key="4">
    <source>
        <dbReference type="Proteomes" id="UP001601948"/>
    </source>
</evidence>
<dbReference type="RefSeq" id="WP_387725054.1">
    <property type="nucleotide sequence ID" value="NZ_JBIAPI010000013.1"/>
</dbReference>
<reference evidence="3 4" key="1">
    <citation type="submission" date="2024-10" db="EMBL/GenBank/DDBJ databases">
        <title>The Natural Products Discovery Center: Release of the First 8490 Sequenced Strains for Exploring Actinobacteria Biosynthetic Diversity.</title>
        <authorList>
            <person name="Kalkreuter E."/>
            <person name="Kautsar S.A."/>
            <person name="Yang D."/>
            <person name="Bader C.D."/>
            <person name="Teijaro C.N."/>
            <person name="Fluegel L."/>
            <person name="Davis C.M."/>
            <person name="Simpson J.R."/>
            <person name="Lauterbach L."/>
            <person name="Steele A.D."/>
            <person name="Gui C."/>
            <person name="Meng S."/>
            <person name="Li G."/>
            <person name="Viehrig K."/>
            <person name="Ye F."/>
            <person name="Su P."/>
            <person name="Kiefer A.F."/>
            <person name="Nichols A."/>
            <person name="Cepeda A.J."/>
            <person name="Yan W."/>
            <person name="Fan B."/>
            <person name="Jiang Y."/>
            <person name="Adhikari A."/>
            <person name="Zheng C.-J."/>
            <person name="Schuster L."/>
            <person name="Cowan T.M."/>
            <person name="Smanski M.J."/>
            <person name="Chevrette M.G."/>
            <person name="De Carvalho L.P.S."/>
            <person name="Shen B."/>
        </authorList>
    </citation>
    <scope>NUCLEOTIDE SEQUENCE [LARGE SCALE GENOMIC DNA]</scope>
    <source>
        <strain evidence="3 4">NPDC003040</strain>
    </source>
</reference>
<comment type="subcellular location">
    <subcellularLocation>
        <location evidence="1">Cytoplasm</location>
    </subcellularLocation>
</comment>
<dbReference type="SUPFAM" id="SSF81296">
    <property type="entry name" value="E set domains"/>
    <property type="match status" value="1"/>
</dbReference>
<dbReference type="InterPro" id="IPR024792">
    <property type="entry name" value="RhoGDI_dom_sf"/>
</dbReference>
<dbReference type="InterPro" id="IPR000406">
    <property type="entry name" value="Rho_GDI"/>
</dbReference>
<protein>
    <submittedName>
        <fullName evidence="3">Uncharacterized protein</fullName>
    </submittedName>
</protein>
<evidence type="ECO:0000313" key="3">
    <source>
        <dbReference type="EMBL" id="MFF3228329.1"/>
    </source>
</evidence>
<keyword evidence="2" id="KW-0963">Cytoplasm</keyword>
<organism evidence="3 4">
    <name type="scientific">Nocardia suismassiliense</name>
    <dbReference type="NCBI Taxonomy" id="2077092"/>
    <lineage>
        <taxon>Bacteria</taxon>
        <taxon>Bacillati</taxon>
        <taxon>Actinomycetota</taxon>
        <taxon>Actinomycetes</taxon>
        <taxon>Mycobacteriales</taxon>
        <taxon>Nocardiaceae</taxon>
        <taxon>Nocardia</taxon>
    </lineage>
</organism>
<gene>
    <name evidence="3" type="ORF">ACFYV7_36425</name>
</gene>